<keyword evidence="2" id="KW-1185">Reference proteome</keyword>
<reference evidence="1 2" key="1">
    <citation type="submission" date="2019-03" db="EMBL/GenBank/DDBJ databases">
        <title>Deep-cultivation of Planctomycetes and their phenomic and genomic characterization uncovers novel biology.</title>
        <authorList>
            <person name="Wiegand S."/>
            <person name="Jogler M."/>
            <person name="Boedeker C."/>
            <person name="Pinto D."/>
            <person name="Vollmers J."/>
            <person name="Rivas-Marin E."/>
            <person name="Kohn T."/>
            <person name="Peeters S.H."/>
            <person name="Heuer A."/>
            <person name="Rast P."/>
            <person name="Oberbeckmann S."/>
            <person name="Bunk B."/>
            <person name="Jeske O."/>
            <person name="Meyerdierks A."/>
            <person name="Storesund J.E."/>
            <person name="Kallscheuer N."/>
            <person name="Luecker S."/>
            <person name="Lage O.M."/>
            <person name="Pohl T."/>
            <person name="Merkel B.J."/>
            <person name="Hornburger P."/>
            <person name="Mueller R.-W."/>
            <person name="Bruemmer F."/>
            <person name="Labrenz M."/>
            <person name="Spormann A.M."/>
            <person name="Op den Camp H."/>
            <person name="Overmann J."/>
            <person name="Amann R."/>
            <person name="Jetten M.S.M."/>
            <person name="Mascher T."/>
            <person name="Medema M.H."/>
            <person name="Devos D.P."/>
            <person name="Kaster A.-K."/>
            <person name="Ovreas L."/>
            <person name="Rohde M."/>
            <person name="Galperin M.Y."/>
            <person name="Jogler C."/>
        </authorList>
    </citation>
    <scope>NUCLEOTIDE SEQUENCE [LARGE SCALE GENOMIC DNA]</scope>
    <source>
        <strain evidence="1 2">Enr13</strain>
    </source>
</reference>
<dbReference type="EMBL" id="CP037423">
    <property type="protein sequence ID" value="QDV43406.1"/>
    <property type="molecule type" value="Genomic_DNA"/>
</dbReference>
<evidence type="ECO:0000313" key="2">
    <source>
        <dbReference type="Proteomes" id="UP000319004"/>
    </source>
</evidence>
<proteinExistence type="predicted"/>
<protein>
    <submittedName>
        <fullName evidence="1">Uncharacterized protein</fullName>
    </submittedName>
</protein>
<sequence length="390" mass="43633">MIPDEIEIVVDDISYLWEFDEDETRPERSWRWSRVVDEMEPSESVRGLLNKTFIEDYAKAISEGIDDDAARKQFGKVLSAMGASKKQLIDLGFFALVQEMDFSFACEEVLSELPAAARTLVNCPVLRNRFFQANPASRFAFSVALVGTGPFTLNDFVEFLASQNVAIDDSSENTEVVVCGRNDWGKQQIDDLIEDATGRCLRFYSQEMFLSVLAGQPDPFETIDAKDQAFVFSAFRAGHPTLDYVSQGWAGWVKAFVRADRSIASSSASTFDRADESPLHTMGYHVGKSGVDAQERQAILSAAFRSNVLPVVESARYMEDWAQGHGGSGARLERIATHIVQNIENTVNRSDAARYEQAIVDWLNDLAWMKAEFYQGAMAFDWPSAIPPNY</sequence>
<dbReference type="KEGG" id="snep:Enr13x_32620"/>
<organism evidence="1 2">
    <name type="scientific">Stieleria neptunia</name>
    <dbReference type="NCBI Taxonomy" id="2527979"/>
    <lineage>
        <taxon>Bacteria</taxon>
        <taxon>Pseudomonadati</taxon>
        <taxon>Planctomycetota</taxon>
        <taxon>Planctomycetia</taxon>
        <taxon>Pirellulales</taxon>
        <taxon>Pirellulaceae</taxon>
        <taxon>Stieleria</taxon>
    </lineage>
</organism>
<accession>A0A518HRD4</accession>
<gene>
    <name evidence="1" type="ORF">Enr13x_32620</name>
</gene>
<evidence type="ECO:0000313" key="1">
    <source>
        <dbReference type="EMBL" id="QDV43406.1"/>
    </source>
</evidence>
<name>A0A518HRD4_9BACT</name>
<dbReference type="OrthoDB" id="286562at2"/>
<dbReference type="Proteomes" id="UP000319004">
    <property type="component" value="Chromosome"/>
</dbReference>
<dbReference type="RefSeq" id="WP_145387543.1">
    <property type="nucleotide sequence ID" value="NZ_CP037423.1"/>
</dbReference>
<dbReference type="AlphaFoldDB" id="A0A518HRD4"/>